<evidence type="ECO:0000256" key="1">
    <source>
        <dbReference type="ARBA" id="ARBA00022676"/>
    </source>
</evidence>
<dbReference type="Pfam" id="PF06722">
    <property type="entry name" value="EryCIII-like_C"/>
    <property type="match status" value="1"/>
</dbReference>
<evidence type="ECO:0000313" key="5">
    <source>
        <dbReference type="Proteomes" id="UP001595818"/>
    </source>
</evidence>
<gene>
    <name evidence="4" type="ORF">ACFPFU_12885</name>
</gene>
<dbReference type="SUPFAM" id="SSF53756">
    <property type="entry name" value="UDP-Glycosyltransferase/glycogen phosphorylase"/>
    <property type="match status" value="1"/>
</dbReference>
<proteinExistence type="predicted"/>
<evidence type="ECO:0000259" key="3">
    <source>
        <dbReference type="Pfam" id="PF06722"/>
    </source>
</evidence>
<keyword evidence="2" id="KW-0808">Transferase</keyword>
<name>A0ABV9T1U5_9BACT</name>
<dbReference type="EMBL" id="JBHSJJ010000006">
    <property type="protein sequence ID" value="MFC4872584.1"/>
    <property type="molecule type" value="Genomic_DNA"/>
</dbReference>
<dbReference type="InterPro" id="IPR050271">
    <property type="entry name" value="UDP-glycosyltransferase"/>
</dbReference>
<dbReference type="Proteomes" id="UP001595818">
    <property type="component" value="Unassembled WGS sequence"/>
</dbReference>
<keyword evidence="5" id="KW-1185">Reference proteome</keyword>
<evidence type="ECO:0000256" key="2">
    <source>
        <dbReference type="ARBA" id="ARBA00022679"/>
    </source>
</evidence>
<evidence type="ECO:0000313" key="4">
    <source>
        <dbReference type="EMBL" id="MFC4872584.1"/>
    </source>
</evidence>
<keyword evidence="1" id="KW-0328">Glycosyltransferase</keyword>
<sequence>MRYFLDNLVKGRQQTALPFIKEAEKAYDHAFKEVGRFPVLLDDHFAPKALFYRSRGIKVTLVSTMILPLRHLRTPPIQSSYIPDGRCYSSLIISFLWTKTRVKRAWSLLIGRMLSLGGTDVKIFAKTYDLRELVFDKSRAFGWGFSNIPLIATYPRALDFVDMGTVNKVFYFGSLPAITRENIEDNRLAGILKLVEHSEKTWVYCSLGTVTSDYLGVCRKFFNRILKGATARTQFMIILNVGEFFDINELGPVPDNVFVFNRTPQAQLLKRIDVMINHGGLNTIKECLAAGVPMLVYPLSLKWDQPGCAARVVKKGIGQRGNIRRDSAKTIYTKLVHMVGNLSHYKENLQAFRHQVQSEEKEDGERLLDFLEDNKCAI</sequence>
<dbReference type="PANTHER" id="PTHR48043:SF145">
    <property type="entry name" value="FI06409P-RELATED"/>
    <property type="match status" value="1"/>
</dbReference>
<protein>
    <submittedName>
        <fullName evidence="4">Glycosyltransferase</fullName>
    </submittedName>
</protein>
<reference evidence="5" key="1">
    <citation type="journal article" date="2019" name="Int. J. Syst. Evol. Microbiol.">
        <title>The Global Catalogue of Microorganisms (GCM) 10K type strain sequencing project: providing services to taxonomists for standard genome sequencing and annotation.</title>
        <authorList>
            <consortium name="The Broad Institute Genomics Platform"/>
            <consortium name="The Broad Institute Genome Sequencing Center for Infectious Disease"/>
            <person name="Wu L."/>
            <person name="Ma J."/>
        </authorList>
    </citation>
    <scope>NUCLEOTIDE SEQUENCE [LARGE SCALE GENOMIC DNA]</scope>
    <source>
        <strain evidence="5">CGMCC 4.7466</strain>
    </source>
</reference>
<organism evidence="4 5">
    <name type="scientific">Negadavirga shengliensis</name>
    <dbReference type="NCBI Taxonomy" id="1389218"/>
    <lineage>
        <taxon>Bacteria</taxon>
        <taxon>Pseudomonadati</taxon>
        <taxon>Bacteroidota</taxon>
        <taxon>Cytophagia</taxon>
        <taxon>Cytophagales</taxon>
        <taxon>Cyclobacteriaceae</taxon>
        <taxon>Negadavirga</taxon>
    </lineage>
</organism>
<accession>A0ABV9T1U5</accession>
<feature type="domain" description="Erythromycin biosynthesis protein CIII-like C-terminal" evidence="3">
    <location>
        <begin position="247"/>
        <end position="359"/>
    </location>
</feature>
<dbReference type="PANTHER" id="PTHR48043">
    <property type="entry name" value="EG:EG0003.4 PROTEIN-RELATED"/>
    <property type="match status" value="1"/>
</dbReference>
<dbReference type="RefSeq" id="WP_377065101.1">
    <property type="nucleotide sequence ID" value="NZ_JBHSJJ010000006.1"/>
</dbReference>
<dbReference type="InterPro" id="IPR010610">
    <property type="entry name" value="EryCIII-like_C"/>
</dbReference>
<comment type="caution">
    <text evidence="4">The sequence shown here is derived from an EMBL/GenBank/DDBJ whole genome shotgun (WGS) entry which is preliminary data.</text>
</comment>
<dbReference type="Gene3D" id="3.40.50.2000">
    <property type="entry name" value="Glycogen Phosphorylase B"/>
    <property type="match status" value="2"/>
</dbReference>